<proteinExistence type="predicted"/>
<feature type="compositionally biased region" description="Basic residues" evidence="2">
    <location>
        <begin position="48"/>
        <end position="60"/>
    </location>
</feature>
<dbReference type="Gene3D" id="3.60.10.10">
    <property type="entry name" value="Endonuclease/exonuclease/phosphatase"/>
    <property type="match status" value="1"/>
</dbReference>
<dbReference type="Proteomes" id="UP000247702">
    <property type="component" value="Unassembled WGS sequence"/>
</dbReference>
<keyword evidence="4" id="KW-1185">Reference proteome</keyword>
<name>A0A2Z6R4L1_9GLOM</name>
<reference evidence="3 4" key="1">
    <citation type="submission" date="2017-11" db="EMBL/GenBank/DDBJ databases">
        <title>The genome of Rhizophagus clarus HR1 reveals common genetic basis of auxotrophy among arbuscular mycorrhizal fungi.</title>
        <authorList>
            <person name="Kobayashi Y."/>
        </authorList>
    </citation>
    <scope>NUCLEOTIDE SEQUENCE [LARGE SCALE GENOMIC DNA]</scope>
    <source>
        <strain evidence="3 4">HR1</strain>
    </source>
</reference>
<evidence type="ECO:0000313" key="4">
    <source>
        <dbReference type="Proteomes" id="UP000247702"/>
    </source>
</evidence>
<dbReference type="SUPFAM" id="SSF56219">
    <property type="entry name" value="DNase I-like"/>
    <property type="match status" value="1"/>
</dbReference>
<feature type="compositionally biased region" description="Polar residues" evidence="2">
    <location>
        <begin position="63"/>
        <end position="88"/>
    </location>
</feature>
<feature type="region of interest" description="Disordered" evidence="2">
    <location>
        <begin position="165"/>
        <end position="191"/>
    </location>
</feature>
<keyword evidence="1" id="KW-0175">Coiled coil</keyword>
<organism evidence="3 4">
    <name type="scientific">Rhizophagus clarus</name>
    <dbReference type="NCBI Taxonomy" id="94130"/>
    <lineage>
        <taxon>Eukaryota</taxon>
        <taxon>Fungi</taxon>
        <taxon>Fungi incertae sedis</taxon>
        <taxon>Mucoromycota</taxon>
        <taxon>Glomeromycotina</taxon>
        <taxon>Glomeromycetes</taxon>
        <taxon>Glomerales</taxon>
        <taxon>Glomeraceae</taxon>
        <taxon>Rhizophagus</taxon>
    </lineage>
</organism>
<evidence type="ECO:0000256" key="2">
    <source>
        <dbReference type="SAM" id="MobiDB-lite"/>
    </source>
</evidence>
<evidence type="ECO:0000256" key="1">
    <source>
        <dbReference type="SAM" id="Coils"/>
    </source>
</evidence>
<protein>
    <recommendedName>
        <fullName evidence="5">Endonuclease/exonuclease/phosphatase domain-containing protein</fullName>
    </recommendedName>
</protein>
<feature type="region of interest" description="Disordered" evidence="2">
    <location>
        <begin position="38"/>
        <end position="100"/>
    </location>
</feature>
<dbReference type="EMBL" id="BEXD01002175">
    <property type="protein sequence ID" value="GBB97277.1"/>
    <property type="molecule type" value="Genomic_DNA"/>
</dbReference>
<evidence type="ECO:0000313" key="3">
    <source>
        <dbReference type="EMBL" id="GBB97277.1"/>
    </source>
</evidence>
<gene>
    <name evidence="3" type="ORF">RclHR1_29560001</name>
</gene>
<feature type="compositionally biased region" description="Polar residues" evidence="2">
    <location>
        <begin position="169"/>
        <end position="184"/>
    </location>
</feature>
<accession>A0A2Z6R4L1</accession>
<dbReference type="InterPro" id="IPR036691">
    <property type="entry name" value="Endo/exonu/phosph_ase_sf"/>
</dbReference>
<feature type="coiled-coil region" evidence="1">
    <location>
        <begin position="127"/>
        <end position="154"/>
    </location>
</feature>
<comment type="caution">
    <text evidence="3">The sequence shown here is derived from an EMBL/GenBank/DDBJ whole genome shotgun (WGS) entry which is preliminary data.</text>
</comment>
<sequence>MPLWNNSSAIKGTLYNGISLITPTNSAIDVATALKERFHVGQPSRPKPTSRSRSYSRSRSKGPDNSQPSRHQQSSSAMSNANIPNNYRNRSKSNDKCDRSVSFSSALRTLPLSSTHNQPPPLSPQDASEILSLLKALQQDMADVRDRITALELNDQCMTHIERHIGLHSSPSVPPTATQSSDMNIDQPDVSHPSLAQDSPLVMSPSRPFNPLLPDFVPSTSHVVPASTSFLAVITLSASSPLRNTLAPKFRLLMKSTQPLKVKWTCSWCRRHPFTPPKQMQFLSKRLSNYTVFSSSLDTSQHIRSSGGVSLFIENSLAPHVHTYTSHSSRLLSVDLYFKGNIKLRIFVVYIPPTSNQALRDSTIDLLIHAYQFYPIFFNQPQIASKRIHRLFNFLLSNGYVDFTPVNFSDSLGTFHRADIITRINYIWSCPLFKSFLLTSIISDACDSSLSDHNPVITYFDSSLLRSSVKLAHARQLNRRTRRIFLLDSVSPALWADFSAHIDAACNVPPTTFASWHINQMCEYLHSSIIAGATAVLL</sequence>
<dbReference type="AlphaFoldDB" id="A0A2Z6R4L1"/>
<evidence type="ECO:0008006" key="5">
    <source>
        <dbReference type="Google" id="ProtNLM"/>
    </source>
</evidence>